<sequence>MNDGALNDALEACRRLGFLAIVDDEALQFVVHILDKLLAQMFQIDIAGAHDRCRVPIVDQGQQQVFKRGVFVLSLISQSQRSVKTFFETTGQ</sequence>
<gene>
    <name evidence="1" type="ORF">M2A_2868</name>
</gene>
<evidence type="ECO:0000313" key="2">
    <source>
        <dbReference type="Proteomes" id="UP000028702"/>
    </source>
</evidence>
<comment type="caution">
    <text evidence="1">The sequence shown here is derived from an EMBL/GenBank/DDBJ whole genome shotgun (WGS) entry which is preliminary data.</text>
</comment>
<accession>A0A081BEA1</accession>
<dbReference type="AlphaFoldDB" id="A0A081BEA1"/>
<proteinExistence type="predicted"/>
<keyword evidence="2" id="KW-1185">Reference proteome</keyword>
<name>A0A081BEA1_9HYPH</name>
<evidence type="ECO:0000313" key="1">
    <source>
        <dbReference type="EMBL" id="GAK46369.1"/>
    </source>
</evidence>
<dbReference type="EMBL" id="BBIO01000018">
    <property type="protein sequence ID" value="GAK46369.1"/>
    <property type="molecule type" value="Genomic_DNA"/>
</dbReference>
<reference evidence="1 2" key="1">
    <citation type="submission" date="2014-07" db="EMBL/GenBank/DDBJ databases">
        <title>Tepidicaulis marinum gen. nov., sp. nov., a novel marine bacterium denitrifying nitrate to nitrous oxide strictly under microaerobic conditions.</title>
        <authorList>
            <person name="Takeuchi M."/>
            <person name="Yamagishi T."/>
            <person name="Kamagata Y."/>
            <person name="Oshima K."/>
            <person name="Hattori M."/>
            <person name="Katayama T."/>
            <person name="Hanada S."/>
            <person name="Tamaki H."/>
            <person name="Marumo K."/>
            <person name="Maeda H."/>
            <person name="Nedachi M."/>
            <person name="Iwasaki W."/>
            <person name="Suwa Y."/>
            <person name="Sakata S."/>
        </authorList>
    </citation>
    <scope>NUCLEOTIDE SEQUENCE [LARGE SCALE GENOMIC DNA]</scope>
    <source>
        <strain evidence="1 2">MA2</strain>
    </source>
</reference>
<protein>
    <submittedName>
        <fullName evidence="1">200 kDa antigen p200, putative</fullName>
    </submittedName>
</protein>
<organism evidence="1 2">
    <name type="scientific">Tepidicaulis marinus</name>
    <dbReference type="NCBI Taxonomy" id="1333998"/>
    <lineage>
        <taxon>Bacteria</taxon>
        <taxon>Pseudomonadati</taxon>
        <taxon>Pseudomonadota</taxon>
        <taxon>Alphaproteobacteria</taxon>
        <taxon>Hyphomicrobiales</taxon>
        <taxon>Parvibaculaceae</taxon>
        <taxon>Tepidicaulis</taxon>
    </lineage>
</organism>
<dbReference type="Proteomes" id="UP000028702">
    <property type="component" value="Unassembled WGS sequence"/>
</dbReference>